<dbReference type="InterPro" id="IPR014985">
    <property type="entry name" value="WbqC"/>
</dbReference>
<sequence length="206" mass="24082">MIEQVLLHPTYFPSIAQFHLIWCNPCVLEVSDNYQKQTLRNRTYIYGANGKQALNLPIKHVGGDTGRQLFRDVKVEDHFAWQRLHWKSLETAYRTSPYFEYYEDDLVRIFEKSYTFLLDVNIDTIETLLACLQADVNFDKTEIYEAAPSIADYRYLSSAKKQYPVTMPEYHQIFADKHGFIPNLSVLDLLFHEGPNTGDYLTKVIL</sequence>
<evidence type="ECO:0000313" key="1">
    <source>
        <dbReference type="EMBL" id="MBO1884960.1"/>
    </source>
</evidence>
<organism evidence="1 2">
    <name type="scientific">Capnocytophaga bilenii</name>
    <dbReference type="NCBI Taxonomy" id="2819369"/>
    <lineage>
        <taxon>Bacteria</taxon>
        <taxon>Pseudomonadati</taxon>
        <taxon>Bacteroidota</taxon>
        <taxon>Flavobacteriia</taxon>
        <taxon>Flavobacteriales</taxon>
        <taxon>Flavobacteriaceae</taxon>
        <taxon>Capnocytophaga</taxon>
    </lineage>
</organism>
<keyword evidence="2" id="KW-1185">Reference proteome</keyword>
<dbReference type="EMBL" id="JAGDYP010000010">
    <property type="protein sequence ID" value="MBO1884960.1"/>
    <property type="molecule type" value="Genomic_DNA"/>
</dbReference>
<proteinExistence type="predicted"/>
<accession>A0ABS3Q069</accession>
<gene>
    <name evidence="1" type="ORF">J4N46_11195</name>
</gene>
<name>A0ABS3Q069_9FLAO</name>
<dbReference type="RefSeq" id="WP_208059363.1">
    <property type="nucleotide sequence ID" value="NZ_JAGDYP010000010.1"/>
</dbReference>
<evidence type="ECO:0000313" key="2">
    <source>
        <dbReference type="Proteomes" id="UP000681610"/>
    </source>
</evidence>
<dbReference type="Proteomes" id="UP000681610">
    <property type="component" value="Unassembled WGS sequence"/>
</dbReference>
<protein>
    <submittedName>
        <fullName evidence="1">WbqC family protein</fullName>
    </submittedName>
</protein>
<reference evidence="1 2" key="1">
    <citation type="submission" date="2021-03" db="EMBL/GenBank/DDBJ databases">
        <title>Isolation and description of Capnocytophaga bilenii sp. nov., a novel Capnocytophaga species, isolated from a gingivitis subject.</title>
        <authorList>
            <person name="Antezack A."/>
            <person name="Monnet-Corti V."/>
            <person name="La Scola B."/>
        </authorList>
    </citation>
    <scope>NUCLEOTIDE SEQUENCE [LARGE SCALE GENOMIC DNA]</scope>
    <source>
        <strain evidence="1 2">Marseille-Q4570</strain>
    </source>
</reference>
<comment type="caution">
    <text evidence="1">The sequence shown here is derived from an EMBL/GenBank/DDBJ whole genome shotgun (WGS) entry which is preliminary data.</text>
</comment>
<dbReference type="Pfam" id="PF08889">
    <property type="entry name" value="WbqC"/>
    <property type="match status" value="1"/>
</dbReference>